<feature type="transmembrane region" description="Helical" evidence="1">
    <location>
        <begin position="73"/>
        <end position="95"/>
    </location>
</feature>
<keyword evidence="1" id="KW-1133">Transmembrane helix</keyword>
<keyword evidence="1" id="KW-0812">Transmembrane</keyword>
<proteinExistence type="predicted"/>
<evidence type="ECO:0000313" key="2">
    <source>
        <dbReference type="EMBL" id="KAK4447446.1"/>
    </source>
</evidence>
<name>A0AAV9GG96_9PEZI</name>
<accession>A0AAV9GG96</accession>
<comment type="caution">
    <text evidence="2">The sequence shown here is derived from an EMBL/GenBank/DDBJ whole genome shotgun (WGS) entry which is preliminary data.</text>
</comment>
<reference evidence="2" key="1">
    <citation type="journal article" date="2023" name="Mol. Phylogenet. Evol.">
        <title>Genome-scale phylogeny and comparative genomics of the fungal order Sordariales.</title>
        <authorList>
            <person name="Hensen N."/>
            <person name="Bonometti L."/>
            <person name="Westerberg I."/>
            <person name="Brannstrom I.O."/>
            <person name="Guillou S."/>
            <person name="Cros-Aarteil S."/>
            <person name="Calhoun S."/>
            <person name="Haridas S."/>
            <person name="Kuo A."/>
            <person name="Mondo S."/>
            <person name="Pangilinan J."/>
            <person name="Riley R."/>
            <person name="LaButti K."/>
            <person name="Andreopoulos B."/>
            <person name="Lipzen A."/>
            <person name="Chen C."/>
            <person name="Yan M."/>
            <person name="Daum C."/>
            <person name="Ng V."/>
            <person name="Clum A."/>
            <person name="Steindorff A."/>
            <person name="Ohm R.A."/>
            <person name="Martin F."/>
            <person name="Silar P."/>
            <person name="Natvig D.O."/>
            <person name="Lalanne C."/>
            <person name="Gautier V."/>
            <person name="Ament-Velasquez S.L."/>
            <person name="Kruys A."/>
            <person name="Hutchinson M.I."/>
            <person name="Powell A.J."/>
            <person name="Barry K."/>
            <person name="Miller A.N."/>
            <person name="Grigoriev I.V."/>
            <person name="Debuchy R."/>
            <person name="Gladieux P."/>
            <person name="Hiltunen Thoren M."/>
            <person name="Johannesson H."/>
        </authorList>
    </citation>
    <scope>NUCLEOTIDE SEQUENCE</scope>
    <source>
        <strain evidence="2">PSN243</strain>
    </source>
</reference>
<protein>
    <submittedName>
        <fullName evidence="2">Uncharacterized protein</fullName>
    </submittedName>
</protein>
<sequence>MESWRGYNYYTANPAKWVELMNLSTSEWNIGPFPPNIVAIPGPLNASYNIPPGSLVIENASQANAGSRDTEKVIFGATSGLVILWAFGWCFWHWWKRTLFSPRGSKHLSSEDLDGGNAYYPDGDTVADGSTLELGAMGNGFIPASRFKDELEIYYENVRTELELYEKKLGTDNVAPEDVEAGTELLRRRYLAQLGIYGMQNAHEVTEMERDQMAEKSDALMADFRKLVASWGGQQNTVGWSEEEREELRELMALLKATSENRRG</sequence>
<reference evidence="2" key="2">
    <citation type="submission" date="2023-05" db="EMBL/GenBank/DDBJ databases">
        <authorList>
            <consortium name="Lawrence Berkeley National Laboratory"/>
            <person name="Steindorff A."/>
            <person name="Hensen N."/>
            <person name="Bonometti L."/>
            <person name="Westerberg I."/>
            <person name="Brannstrom I.O."/>
            <person name="Guillou S."/>
            <person name="Cros-Aarteil S."/>
            <person name="Calhoun S."/>
            <person name="Haridas S."/>
            <person name="Kuo A."/>
            <person name="Mondo S."/>
            <person name="Pangilinan J."/>
            <person name="Riley R."/>
            <person name="Labutti K."/>
            <person name="Andreopoulos B."/>
            <person name="Lipzen A."/>
            <person name="Chen C."/>
            <person name="Yanf M."/>
            <person name="Daum C."/>
            <person name="Ng V."/>
            <person name="Clum A."/>
            <person name="Ohm R."/>
            <person name="Martin F."/>
            <person name="Silar P."/>
            <person name="Natvig D."/>
            <person name="Lalanne C."/>
            <person name="Gautier V."/>
            <person name="Ament-Velasquez S.L."/>
            <person name="Kruys A."/>
            <person name="Hutchinson M.I."/>
            <person name="Powell A.J."/>
            <person name="Barry K."/>
            <person name="Miller A.N."/>
            <person name="Grigoriev I.V."/>
            <person name="Debuchy R."/>
            <person name="Gladieux P."/>
            <person name="Thoren M.H."/>
            <person name="Johannesson H."/>
        </authorList>
    </citation>
    <scope>NUCLEOTIDE SEQUENCE</scope>
    <source>
        <strain evidence="2">PSN243</strain>
    </source>
</reference>
<dbReference type="Proteomes" id="UP001321760">
    <property type="component" value="Unassembled WGS sequence"/>
</dbReference>
<keyword evidence="3" id="KW-1185">Reference proteome</keyword>
<dbReference type="EMBL" id="MU865949">
    <property type="protein sequence ID" value="KAK4447446.1"/>
    <property type="molecule type" value="Genomic_DNA"/>
</dbReference>
<dbReference type="AlphaFoldDB" id="A0AAV9GG96"/>
<organism evidence="2 3">
    <name type="scientific">Podospora aff. communis PSN243</name>
    <dbReference type="NCBI Taxonomy" id="3040156"/>
    <lineage>
        <taxon>Eukaryota</taxon>
        <taxon>Fungi</taxon>
        <taxon>Dikarya</taxon>
        <taxon>Ascomycota</taxon>
        <taxon>Pezizomycotina</taxon>
        <taxon>Sordariomycetes</taxon>
        <taxon>Sordariomycetidae</taxon>
        <taxon>Sordariales</taxon>
        <taxon>Podosporaceae</taxon>
        <taxon>Podospora</taxon>
    </lineage>
</organism>
<evidence type="ECO:0000313" key="3">
    <source>
        <dbReference type="Proteomes" id="UP001321760"/>
    </source>
</evidence>
<gene>
    <name evidence="2" type="ORF">QBC34DRAFT_128416</name>
</gene>
<evidence type="ECO:0000256" key="1">
    <source>
        <dbReference type="SAM" id="Phobius"/>
    </source>
</evidence>
<keyword evidence="1" id="KW-0472">Membrane</keyword>